<dbReference type="Proteomes" id="UP000284120">
    <property type="component" value="Unassembled WGS sequence"/>
</dbReference>
<keyword evidence="1" id="KW-0812">Transmembrane</keyword>
<dbReference type="GO" id="GO:0016020">
    <property type="term" value="C:membrane"/>
    <property type="evidence" value="ECO:0007669"/>
    <property type="project" value="InterPro"/>
</dbReference>
<protein>
    <submittedName>
        <fullName evidence="3">GHKL domain-containing protein</fullName>
    </submittedName>
</protein>
<dbReference type="PANTHER" id="PTHR34220">
    <property type="entry name" value="SENSOR HISTIDINE KINASE YPDA"/>
    <property type="match status" value="1"/>
</dbReference>
<feature type="transmembrane region" description="Helical" evidence="1">
    <location>
        <begin position="72"/>
        <end position="93"/>
    </location>
</feature>
<comment type="caution">
    <text evidence="3">The sequence shown here is derived from an EMBL/GenBank/DDBJ whole genome shotgun (WGS) entry which is preliminary data.</text>
</comment>
<dbReference type="OrthoDB" id="9792992at2"/>
<dbReference type="SUPFAM" id="SSF55874">
    <property type="entry name" value="ATPase domain of HSP90 chaperone/DNA topoisomerase II/histidine kinase"/>
    <property type="match status" value="1"/>
</dbReference>
<dbReference type="PANTHER" id="PTHR34220:SF7">
    <property type="entry name" value="SENSOR HISTIDINE KINASE YPDA"/>
    <property type="match status" value="1"/>
</dbReference>
<dbReference type="EMBL" id="SAYW01000001">
    <property type="protein sequence ID" value="RWU10947.1"/>
    <property type="molecule type" value="Genomic_DNA"/>
</dbReference>
<dbReference type="Gene3D" id="3.30.565.10">
    <property type="entry name" value="Histidine kinase-like ATPase, C-terminal domain"/>
    <property type="match status" value="1"/>
</dbReference>
<proteinExistence type="predicted"/>
<evidence type="ECO:0000259" key="2">
    <source>
        <dbReference type="Pfam" id="PF06580"/>
    </source>
</evidence>
<feature type="domain" description="Signal transduction histidine kinase internal region" evidence="2">
    <location>
        <begin position="163"/>
        <end position="238"/>
    </location>
</feature>
<dbReference type="Pfam" id="PF06580">
    <property type="entry name" value="His_kinase"/>
    <property type="match status" value="1"/>
</dbReference>
<keyword evidence="1" id="KW-0472">Membrane</keyword>
<dbReference type="InterPro" id="IPR036890">
    <property type="entry name" value="HATPase_C_sf"/>
</dbReference>
<organism evidence="3 4">
    <name type="scientific">Pedobacter chitinilyticus</name>
    <dbReference type="NCBI Taxonomy" id="2233776"/>
    <lineage>
        <taxon>Bacteria</taxon>
        <taxon>Pseudomonadati</taxon>
        <taxon>Bacteroidota</taxon>
        <taxon>Sphingobacteriia</taxon>
        <taxon>Sphingobacteriales</taxon>
        <taxon>Sphingobacteriaceae</taxon>
        <taxon>Pedobacter</taxon>
    </lineage>
</organism>
<dbReference type="RefSeq" id="WP_128353318.1">
    <property type="nucleotide sequence ID" value="NZ_QMHN01000001.1"/>
</dbReference>
<accession>A0A3S3PW95</accession>
<name>A0A3S3PW95_9SPHI</name>
<keyword evidence="4" id="KW-1185">Reference proteome</keyword>
<reference evidence="3 4" key="1">
    <citation type="submission" date="2018-06" db="EMBL/GenBank/DDBJ databases">
        <title>Pedobacter endophyticus sp. nov., an endophytic bacterium isolated from a leaf of Triticum aestivum.</title>
        <authorList>
            <person name="Zhang L."/>
        </authorList>
    </citation>
    <scope>NUCLEOTIDE SEQUENCE [LARGE SCALE GENOMIC DNA]</scope>
    <source>
        <strain evidence="3 4">CM134L-2</strain>
    </source>
</reference>
<evidence type="ECO:0000313" key="4">
    <source>
        <dbReference type="Proteomes" id="UP000284120"/>
    </source>
</evidence>
<dbReference type="InterPro" id="IPR050640">
    <property type="entry name" value="Bact_2-comp_sensor_kinase"/>
</dbReference>
<feature type="transmembrane region" description="Helical" evidence="1">
    <location>
        <begin position="12"/>
        <end position="29"/>
    </location>
</feature>
<evidence type="ECO:0000256" key="1">
    <source>
        <dbReference type="SAM" id="Phobius"/>
    </source>
</evidence>
<feature type="transmembrane region" description="Helical" evidence="1">
    <location>
        <begin position="41"/>
        <end position="63"/>
    </location>
</feature>
<gene>
    <name evidence="3" type="ORF">DPV69_06355</name>
</gene>
<dbReference type="InterPro" id="IPR010559">
    <property type="entry name" value="Sig_transdc_His_kin_internal"/>
</dbReference>
<sequence length="355" mass="41395">MTVKNHQFNKFNNLFFLLWIMITALLWALDDSEYPWVIQKVLSGVSLIVALCSTTYFLCNYILPKEIHRNRILIIFIQLVLLCFVQAFLLWIFQEGIVLLEARHILPISQFTHERETFLVTLSNSVPATILVNLGFGGLKFYYEHGKLYQQHLNLQKAHLETQLQSLQSKITPHFMFNVLNHIHIQIQKDTDLASSLLLKYSDILRYQLYGVDKEMVNLNEEIAFMDNYIEVEKYRWVNTLEVTHQWDIQNGKTKILPLLFIIFIENAFKHVGRSVAQNGYIHIQLKQYDHEMILEVRNSKASANKQPKNSSGMGLKNAKQRLALLYANQYELAINETDDTYQITLSIVIGNEQS</sequence>
<dbReference type="AlphaFoldDB" id="A0A3S3PW95"/>
<dbReference type="GO" id="GO:0000155">
    <property type="term" value="F:phosphorelay sensor kinase activity"/>
    <property type="evidence" value="ECO:0007669"/>
    <property type="project" value="InterPro"/>
</dbReference>
<evidence type="ECO:0000313" key="3">
    <source>
        <dbReference type="EMBL" id="RWU10947.1"/>
    </source>
</evidence>
<keyword evidence="1" id="KW-1133">Transmembrane helix</keyword>